<dbReference type="CDD" id="cd01309">
    <property type="entry name" value="Met_dep_hydrolase_C"/>
    <property type="match status" value="1"/>
</dbReference>
<dbReference type="PANTHER" id="PTHR43135:SF3">
    <property type="entry name" value="ALPHA-D-RIBOSE 1-METHYLPHOSPHONATE 5-TRIPHOSPHATE DIPHOSPHATASE"/>
    <property type="match status" value="1"/>
</dbReference>
<proteinExistence type="predicted"/>
<accession>A0A3E2BNP4</accession>
<dbReference type="InterPro" id="IPR011059">
    <property type="entry name" value="Metal-dep_hydrolase_composite"/>
</dbReference>
<keyword evidence="2" id="KW-0378">Hydrolase</keyword>
<reference evidence="2 3" key="1">
    <citation type="submission" date="2018-08" db="EMBL/GenBank/DDBJ databases">
        <title>Genome analysis of the thermophilic bacterium of the candidate phylum Aminicenantes from deep subsurface aquifer revealed its physiology and ecological role.</title>
        <authorList>
            <person name="Kadnikov V.V."/>
            <person name="Mardanov A.V."/>
            <person name="Beletsky A.V."/>
            <person name="Karnachuk O.V."/>
            <person name="Ravin N.V."/>
        </authorList>
    </citation>
    <scope>NUCLEOTIDE SEQUENCE [LARGE SCALE GENOMIC DNA]</scope>
    <source>
        <strain evidence="2">BY38</strain>
    </source>
</reference>
<dbReference type="Gene3D" id="3.20.20.140">
    <property type="entry name" value="Metal-dependent hydrolases"/>
    <property type="match status" value="1"/>
</dbReference>
<protein>
    <submittedName>
        <fullName evidence="2">Amidohydrolase</fullName>
    </submittedName>
</protein>
<dbReference type="SUPFAM" id="SSF51338">
    <property type="entry name" value="Composite domain of metallo-dependent hydrolases"/>
    <property type="match status" value="1"/>
</dbReference>
<dbReference type="Proteomes" id="UP000257323">
    <property type="component" value="Unassembled WGS sequence"/>
</dbReference>
<dbReference type="PANTHER" id="PTHR43135">
    <property type="entry name" value="ALPHA-D-RIBOSE 1-METHYLPHOSPHONATE 5-TRIPHOSPHATE DIPHOSPHATASE"/>
    <property type="match status" value="1"/>
</dbReference>
<organism evidence="2 3">
    <name type="scientific">Candidatus Saccharicenans subterraneus</name>
    <dbReference type="NCBI Taxonomy" id="2508984"/>
    <lineage>
        <taxon>Bacteria</taxon>
        <taxon>Candidatus Aminicenantota</taxon>
        <taxon>Candidatus Aminicenantia</taxon>
        <taxon>Candidatus Aminicenantales</taxon>
        <taxon>Candidatus Saccharicenantaceae</taxon>
        <taxon>Candidatus Saccharicenans</taxon>
    </lineage>
</organism>
<feature type="domain" description="Amidohydrolase-related" evidence="1">
    <location>
        <begin position="108"/>
        <end position="440"/>
    </location>
</feature>
<evidence type="ECO:0000313" key="3">
    <source>
        <dbReference type="Proteomes" id="UP000257323"/>
    </source>
</evidence>
<dbReference type="AlphaFoldDB" id="A0A3E2BNP4"/>
<dbReference type="InterPro" id="IPR051781">
    <property type="entry name" value="Metallo-dep_Hydrolase"/>
</dbReference>
<dbReference type="InterPro" id="IPR032466">
    <property type="entry name" value="Metal_Hydrolase"/>
</dbReference>
<evidence type="ECO:0000313" key="2">
    <source>
        <dbReference type="EMBL" id="RFT16257.1"/>
    </source>
</evidence>
<dbReference type="GO" id="GO:0016810">
    <property type="term" value="F:hydrolase activity, acting on carbon-nitrogen (but not peptide) bonds"/>
    <property type="evidence" value="ECO:0007669"/>
    <property type="project" value="InterPro"/>
</dbReference>
<dbReference type="InterPro" id="IPR006680">
    <property type="entry name" value="Amidohydro-rel"/>
</dbReference>
<sequence length="450" mass="48809">MSKSGEKFFRLWFLNWLPGGGKASGNWPLLSFRIVLSVGLISLFFVTGLAESQSGELIAITGARILTAAGQSYERGTILIKDGKILDIGAEVKIPAGARVVNASGCLITPGLVDAHSHLGLGPSGGVTEDNEMTDPVTPQLRIIDSIHPEGVGPDKNQFLHAVAEGVTAALVHPGSGNVIGGQSAVLKLRGRTVDEMCIKFPACMKMALGRKVFYASKGQMPMTKMGTAFLVRQAMLEAAEHRKALENYERERKKNPAASAPPRDLKKEALLLVLDKKIPVHIHVGSADDIMTAVRLAEEFGFKELSLAHAEEAYKVAEELARHRVKVVVGPRMITYDDQNRLVNLADYLHRRGIEVSIMTDADVIQQPFLRTQAAIAVKYGMDPDAALRAITINPARLAGVAERLGSLEKGKDADLVVWSGDLFDIRQPALRVFIDGREVFRAPGLSEE</sequence>
<name>A0A3E2BNP4_9BACT</name>
<dbReference type="Pfam" id="PF01979">
    <property type="entry name" value="Amidohydro_1"/>
    <property type="match status" value="1"/>
</dbReference>
<dbReference type="EMBL" id="QUAH01000004">
    <property type="protein sequence ID" value="RFT16257.1"/>
    <property type="molecule type" value="Genomic_DNA"/>
</dbReference>
<comment type="caution">
    <text evidence="2">The sequence shown here is derived from an EMBL/GenBank/DDBJ whole genome shotgun (WGS) entry which is preliminary data.</text>
</comment>
<gene>
    <name evidence="2" type="ORF">OP8BY_1861</name>
</gene>
<evidence type="ECO:0000259" key="1">
    <source>
        <dbReference type="Pfam" id="PF01979"/>
    </source>
</evidence>
<dbReference type="Gene3D" id="2.30.40.10">
    <property type="entry name" value="Urease, subunit C, domain 1"/>
    <property type="match status" value="1"/>
</dbReference>
<dbReference type="SUPFAM" id="SSF51556">
    <property type="entry name" value="Metallo-dependent hydrolases"/>
    <property type="match status" value="1"/>
</dbReference>